<organism evidence="2 3">
    <name type="scientific">Mesocricetus auratus</name>
    <name type="common">Golden hamster</name>
    <dbReference type="NCBI Taxonomy" id="10036"/>
    <lineage>
        <taxon>Eukaryota</taxon>
        <taxon>Metazoa</taxon>
        <taxon>Chordata</taxon>
        <taxon>Craniata</taxon>
        <taxon>Vertebrata</taxon>
        <taxon>Euteleostomi</taxon>
        <taxon>Mammalia</taxon>
        <taxon>Eutheria</taxon>
        <taxon>Euarchontoglires</taxon>
        <taxon>Glires</taxon>
        <taxon>Rodentia</taxon>
        <taxon>Myomorpha</taxon>
        <taxon>Muroidea</taxon>
        <taxon>Cricetidae</taxon>
        <taxon>Cricetinae</taxon>
        <taxon>Mesocricetus</taxon>
    </lineage>
</organism>
<dbReference type="Pfam" id="PF08246">
    <property type="entry name" value="Inhibitor_I29"/>
    <property type="match status" value="1"/>
</dbReference>
<protein>
    <submittedName>
        <fullName evidence="3">Protein CTLA-2-beta-like</fullName>
    </submittedName>
</protein>
<dbReference type="Proteomes" id="UP000886700">
    <property type="component" value="Unplaced"/>
</dbReference>
<dbReference type="InterPro" id="IPR013201">
    <property type="entry name" value="Prot_inhib_I29"/>
</dbReference>
<sequence length="98" mass="11708">MASAVPSRDPSLDAEWEKWKMKFEKKYSPDEEGHRRALWEENKKKIEKHNKEYKKGKTTYCMGLNYFSDMTEKEFMTKYSGNLYPTNLPKSENIEENS</sequence>
<dbReference type="RefSeq" id="XP_040612160.1">
    <property type="nucleotide sequence ID" value="XM_040756226.1"/>
</dbReference>
<dbReference type="SMART" id="SM00848">
    <property type="entry name" value="Inhibitor_I29"/>
    <property type="match status" value="1"/>
</dbReference>
<accession>A0ABM2YBH5</accession>
<keyword evidence="2" id="KW-1185">Reference proteome</keyword>
<dbReference type="SUPFAM" id="SSF54001">
    <property type="entry name" value="Cysteine proteinases"/>
    <property type="match status" value="1"/>
</dbReference>
<dbReference type="GeneID" id="101834296"/>
<reference evidence="3" key="1">
    <citation type="submission" date="2025-08" db="UniProtKB">
        <authorList>
            <consortium name="RefSeq"/>
        </authorList>
    </citation>
    <scope>IDENTIFICATION</scope>
    <source>
        <tissue evidence="3">Liver</tissue>
    </source>
</reference>
<name>A0ABM2YBH5_MESAU</name>
<gene>
    <name evidence="3" type="primary">LOC101834296</name>
</gene>
<dbReference type="Gene3D" id="1.10.287.2250">
    <property type="match status" value="1"/>
</dbReference>
<feature type="domain" description="Cathepsin propeptide inhibitor" evidence="1">
    <location>
        <begin position="16"/>
        <end position="75"/>
    </location>
</feature>
<evidence type="ECO:0000259" key="1">
    <source>
        <dbReference type="SMART" id="SM00848"/>
    </source>
</evidence>
<dbReference type="InterPro" id="IPR038765">
    <property type="entry name" value="Papain-like_cys_pep_sf"/>
</dbReference>
<evidence type="ECO:0000313" key="3">
    <source>
        <dbReference type="RefSeq" id="XP_040612160.1"/>
    </source>
</evidence>
<evidence type="ECO:0000313" key="2">
    <source>
        <dbReference type="Proteomes" id="UP000886700"/>
    </source>
</evidence>
<proteinExistence type="predicted"/>